<evidence type="ECO:0000256" key="1">
    <source>
        <dbReference type="SAM" id="Phobius"/>
    </source>
</evidence>
<dbReference type="AlphaFoldDB" id="W8VXC0"/>
<reference evidence="2 3" key="1">
    <citation type="journal article" date="2014" name="Proc. Natl. Acad. Sci. U.S.A.">
        <title>Functional characterization of flavobacteria rhodopsins reveals a unique class of light-driven chloride pump in bacteria.</title>
        <authorList>
            <person name="Yoshizawa S."/>
            <person name="Kumagai Y."/>
            <person name="Kim H."/>
            <person name="Ogura Y."/>
            <person name="Hayashi T."/>
            <person name="Iwasaki W."/>
            <person name="DeLong E.F."/>
            <person name="Kogure K."/>
        </authorList>
    </citation>
    <scope>NUCLEOTIDE SEQUENCE [LARGE SCALE GENOMIC DNA]</scope>
    <source>
        <strain evidence="2 3">S1-08</strain>
    </source>
</reference>
<name>W8VXC0_9FLAO</name>
<evidence type="ECO:0008006" key="4">
    <source>
        <dbReference type="Google" id="ProtNLM"/>
    </source>
</evidence>
<dbReference type="EMBL" id="AP014548">
    <property type="protein sequence ID" value="BAO55662.1"/>
    <property type="molecule type" value="Genomic_DNA"/>
</dbReference>
<keyword evidence="1" id="KW-1133">Transmembrane helix</keyword>
<organism evidence="2 3">
    <name type="scientific">Nonlabens marinus S1-08</name>
    <dbReference type="NCBI Taxonomy" id="1454201"/>
    <lineage>
        <taxon>Bacteria</taxon>
        <taxon>Pseudomonadati</taxon>
        <taxon>Bacteroidota</taxon>
        <taxon>Flavobacteriia</taxon>
        <taxon>Flavobacteriales</taxon>
        <taxon>Flavobacteriaceae</taxon>
        <taxon>Nonlabens</taxon>
    </lineage>
</organism>
<dbReference type="RefSeq" id="WP_041496223.1">
    <property type="nucleotide sequence ID" value="NZ_AP014548.1"/>
</dbReference>
<evidence type="ECO:0000313" key="2">
    <source>
        <dbReference type="EMBL" id="BAO55662.1"/>
    </source>
</evidence>
<dbReference type="HOGENOM" id="CLU_137778_1_0_10"/>
<keyword evidence="1" id="KW-0812">Transmembrane</keyword>
<accession>W8VXC0</accession>
<sequence length="108" mass="13297">MVVTFRLLKSLNVEAIALFPVIIFQGKALRNQNALLNHERIHLKQQLELLVIPFYIWYIIEYLFLRRNRNHKDAYRNIVFEKEAYSKENDLHFLETRSFWNFLNYYRC</sequence>
<proteinExistence type="predicted"/>
<dbReference type="OrthoDB" id="1027344at2"/>
<feature type="transmembrane region" description="Helical" evidence="1">
    <location>
        <begin position="46"/>
        <end position="65"/>
    </location>
</feature>
<protein>
    <recommendedName>
        <fullName evidence="4">DUF4157 domain-containing protein</fullName>
    </recommendedName>
</protein>
<evidence type="ECO:0000313" key="3">
    <source>
        <dbReference type="Proteomes" id="UP000031760"/>
    </source>
</evidence>
<dbReference type="Proteomes" id="UP000031760">
    <property type="component" value="Chromosome"/>
</dbReference>
<gene>
    <name evidence="2" type="ORF">NMS_1653</name>
</gene>
<dbReference type="STRING" id="1454201.NMS_1653"/>
<keyword evidence="3" id="KW-1185">Reference proteome</keyword>
<dbReference type="KEGG" id="nmf:NMS_1653"/>
<feature type="transmembrane region" description="Helical" evidence="1">
    <location>
        <begin position="7"/>
        <end position="26"/>
    </location>
</feature>
<keyword evidence="1" id="KW-0472">Membrane</keyword>